<reference evidence="2" key="1">
    <citation type="submission" date="2019-08" db="EMBL/GenBank/DDBJ databases">
        <title>The improved chromosome-level genome for the pearl oyster Pinctada fucata martensii using PacBio sequencing and Hi-C.</title>
        <authorList>
            <person name="Zheng Z."/>
        </authorList>
    </citation>
    <scope>NUCLEOTIDE SEQUENCE</scope>
    <source>
        <strain evidence="2">ZZ-2019</strain>
        <tissue evidence="2">Adductor muscle</tissue>
    </source>
</reference>
<sequence>NANGLNVQNVAVSPNPIELPGDLHLTIDANFTRALSSSKMEISLKRESLFGIEIPIPCILHVGSCTYSDLCTMVNDMITQDWAGVMGGIGKQVKAMLSEQGVDAAACPQPEKELHIHDYVLHLPQVPSVLSWFAAGDYHANVKVTENLSGVEILCLDLHMSLKQHTEPSSGGFLFG</sequence>
<comment type="caution">
    <text evidence="2">The sequence shown here is derived from an EMBL/GenBank/DDBJ whole genome shotgun (WGS) entry which is preliminary data.</text>
</comment>
<dbReference type="SUPFAM" id="SSF63707">
    <property type="entry name" value="Ganglioside M2 (gm2) activator"/>
    <property type="match status" value="1"/>
</dbReference>
<keyword evidence="3" id="KW-1185">Reference proteome</keyword>
<dbReference type="GO" id="GO:0008047">
    <property type="term" value="F:enzyme activator activity"/>
    <property type="evidence" value="ECO:0007669"/>
    <property type="project" value="InterPro"/>
</dbReference>
<dbReference type="AlphaFoldDB" id="A0AA89BL74"/>
<dbReference type="InterPro" id="IPR028996">
    <property type="entry name" value="GM2-AP"/>
</dbReference>
<feature type="non-terminal residue" evidence="2">
    <location>
        <position position="1"/>
    </location>
</feature>
<dbReference type="GO" id="GO:0009898">
    <property type="term" value="C:cytoplasmic side of plasma membrane"/>
    <property type="evidence" value="ECO:0007669"/>
    <property type="project" value="TreeGrafter"/>
</dbReference>
<keyword evidence="1" id="KW-0732">Signal</keyword>
<dbReference type="Proteomes" id="UP001186944">
    <property type="component" value="Unassembled WGS sequence"/>
</dbReference>
<evidence type="ECO:0000313" key="3">
    <source>
        <dbReference type="Proteomes" id="UP001186944"/>
    </source>
</evidence>
<dbReference type="PANTHER" id="PTHR17357:SF0">
    <property type="entry name" value="GANGLIOSIDE GM2 ACTIVATOR"/>
    <property type="match status" value="1"/>
</dbReference>
<organism evidence="2 3">
    <name type="scientific">Pinctada imbricata</name>
    <name type="common">Atlantic pearl-oyster</name>
    <name type="synonym">Pinctada martensii</name>
    <dbReference type="NCBI Taxonomy" id="66713"/>
    <lineage>
        <taxon>Eukaryota</taxon>
        <taxon>Metazoa</taxon>
        <taxon>Spiralia</taxon>
        <taxon>Lophotrochozoa</taxon>
        <taxon>Mollusca</taxon>
        <taxon>Bivalvia</taxon>
        <taxon>Autobranchia</taxon>
        <taxon>Pteriomorphia</taxon>
        <taxon>Pterioida</taxon>
        <taxon>Pterioidea</taxon>
        <taxon>Pteriidae</taxon>
        <taxon>Pinctada</taxon>
    </lineage>
</organism>
<proteinExistence type="predicted"/>
<dbReference type="GO" id="GO:0006689">
    <property type="term" value="P:ganglioside catabolic process"/>
    <property type="evidence" value="ECO:0007669"/>
    <property type="project" value="InterPro"/>
</dbReference>
<accession>A0AA89BL74</accession>
<dbReference type="EMBL" id="VSWD01000014">
    <property type="protein sequence ID" value="KAK3083445.1"/>
    <property type="molecule type" value="Genomic_DNA"/>
</dbReference>
<dbReference type="PANTHER" id="PTHR17357">
    <property type="entry name" value="GM2 GANGLIOSIDE ACTIVATOR PROTEIN"/>
    <property type="match status" value="1"/>
</dbReference>
<dbReference type="Gene3D" id="2.70.220.10">
    <property type="entry name" value="Ganglioside GM2 activator"/>
    <property type="match status" value="1"/>
</dbReference>
<protein>
    <submittedName>
        <fullName evidence="2">Uncharacterized protein</fullName>
    </submittedName>
</protein>
<name>A0AA89BL74_PINIB</name>
<dbReference type="InterPro" id="IPR036846">
    <property type="entry name" value="GM2-AP_sf"/>
</dbReference>
<evidence type="ECO:0000313" key="2">
    <source>
        <dbReference type="EMBL" id="KAK3083445.1"/>
    </source>
</evidence>
<evidence type="ECO:0000256" key="1">
    <source>
        <dbReference type="ARBA" id="ARBA00022729"/>
    </source>
</evidence>
<gene>
    <name evidence="2" type="ORF">FSP39_022918</name>
</gene>
<dbReference type="GO" id="GO:0005319">
    <property type="term" value="F:lipid transporter activity"/>
    <property type="evidence" value="ECO:0007669"/>
    <property type="project" value="TreeGrafter"/>
</dbReference>